<organism evidence="2 3">
    <name type="scientific">Yersinia mollaretii</name>
    <dbReference type="NCBI Taxonomy" id="33060"/>
    <lineage>
        <taxon>Bacteria</taxon>
        <taxon>Pseudomonadati</taxon>
        <taxon>Pseudomonadota</taxon>
        <taxon>Gammaproteobacteria</taxon>
        <taxon>Enterobacterales</taxon>
        <taxon>Yersiniaceae</taxon>
        <taxon>Yersinia</taxon>
    </lineage>
</organism>
<dbReference type="Proteomes" id="UP000040841">
    <property type="component" value="Unassembled WGS sequence"/>
</dbReference>
<proteinExistence type="predicted"/>
<dbReference type="RefSeq" id="WP_261797899.1">
    <property type="nucleotide sequence ID" value="NZ_CABMMJ010000008.1"/>
</dbReference>
<evidence type="ECO:0000256" key="1">
    <source>
        <dbReference type="SAM" id="Phobius"/>
    </source>
</evidence>
<keyword evidence="1" id="KW-1133">Transmembrane helix</keyword>
<dbReference type="AlphaFoldDB" id="A0AA36LNJ8"/>
<comment type="caution">
    <text evidence="2">The sequence shown here is derived from an EMBL/GenBank/DDBJ whole genome shotgun (WGS) entry which is preliminary data.</text>
</comment>
<evidence type="ECO:0000313" key="3">
    <source>
        <dbReference type="Proteomes" id="UP000040841"/>
    </source>
</evidence>
<sequence>MKEYLIPAILVTATVVSITVMGAFLVALMGEGIDIGDMTYYLG</sequence>
<feature type="transmembrane region" description="Helical" evidence="1">
    <location>
        <begin position="6"/>
        <end position="28"/>
    </location>
</feature>
<keyword evidence="1" id="KW-0472">Membrane</keyword>
<keyword evidence="1" id="KW-0812">Transmembrane</keyword>
<accession>A0AA36LNJ8</accession>
<evidence type="ECO:0000313" key="2">
    <source>
        <dbReference type="EMBL" id="CNI37700.1"/>
    </source>
</evidence>
<name>A0AA36LNJ8_YERMO</name>
<gene>
    <name evidence="2" type="ORF">ERS008502_03073</name>
</gene>
<dbReference type="EMBL" id="CQBM01000008">
    <property type="protein sequence ID" value="CNI37700.1"/>
    <property type="molecule type" value="Genomic_DNA"/>
</dbReference>
<protein>
    <submittedName>
        <fullName evidence="2">Uncharacterized protein</fullName>
    </submittedName>
</protein>
<reference evidence="2 3" key="1">
    <citation type="submission" date="2015-03" db="EMBL/GenBank/DDBJ databases">
        <authorList>
            <consortium name="Pathogen Informatics"/>
            <person name="Murphy D."/>
        </authorList>
    </citation>
    <scope>NUCLEOTIDE SEQUENCE [LARGE SCALE GENOMIC DNA]</scope>
    <source>
        <strain evidence="2 3">FE82747</strain>
    </source>
</reference>